<dbReference type="AlphaFoldDB" id="A0A814QIG7"/>
<dbReference type="OrthoDB" id="1906957at2759"/>
<accession>A0A814QIG7</accession>
<evidence type="ECO:0000256" key="5">
    <source>
        <dbReference type="ARBA" id="ARBA00022840"/>
    </source>
</evidence>
<evidence type="ECO:0000256" key="3">
    <source>
        <dbReference type="ARBA" id="ARBA00022598"/>
    </source>
</evidence>
<evidence type="ECO:0000313" key="10">
    <source>
        <dbReference type="EMBL" id="CAF1118965.1"/>
    </source>
</evidence>
<dbReference type="GO" id="GO:0003723">
    <property type="term" value="F:RNA binding"/>
    <property type="evidence" value="ECO:0007669"/>
    <property type="project" value="TreeGrafter"/>
</dbReference>
<dbReference type="Pfam" id="PF03129">
    <property type="entry name" value="HGTP_anticodon"/>
    <property type="match status" value="1"/>
</dbReference>
<keyword evidence="3" id="KW-0436">Ligase</keyword>
<organism evidence="10 11">
    <name type="scientific">Rotaria sordida</name>
    <dbReference type="NCBI Taxonomy" id="392033"/>
    <lineage>
        <taxon>Eukaryota</taxon>
        <taxon>Metazoa</taxon>
        <taxon>Spiralia</taxon>
        <taxon>Gnathifera</taxon>
        <taxon>Rotifera</taxon>
        <taxon>Eurotatoria</taxon>
        <taxon>Bdelloidea</taxon>
        <taxon>Philodinida</taxon>
        <taxon>Philodinidae</taxon>
        <taxon>Rotaria</taxon>
    </lineage>
</organism>
<dbReference type="SUPFAM" id="SSF52954">
    <property type="entry name" value="Class II aaRS ABD-related"/>
    <property type="match status" value="1"/>
</dbReference>
<evidence type="ECO:0000256" key="2">
    <source>
        <dbReference type="ARBA" id="ARBA00012815"/>
    </source>
</evidence>
<dbReference type="FunFam" id="3.40.50.800:FF:000008">
    <property type="entry name" value="histidine--tRNA ligase, cytoplasmic isoform X1"/>
    <property type="match status" value="1"/>
</dbReference>
<evidence type="ECO:0000256" key="4">
    <source>
        <dbReference type="ARBA" id="ARBA00022741"/>
    </source>
</evidence>
<dbReference type="GO" id="GO:0005829">
    <property type="term" value="C:cytosol"/>
    <property type="evidence" value="ECO:0007669"/>
    <property type="project" value="TreeGrafter"/>
</dbReference>
<dbReference type="CDD" id="cd00859">
    <property type="entry name" value="HisRS_anticodon"/>
    <property type="match status" value="1"/>
</dbReference>
<dbReference type="EMBL" id="CAJNOO010001232">
    <property type="protein sequence ID" value="CAF1118965.1"/>
    <property type="molecule type" value="Genomic_DNA"/>
</dbReference>
<dbReference type="GO" id="GO:0005739">
    <property type="term" value="C:mitochondrion"/>
    <property type="evidence" value="ECO:0007669"/>
    <property type="project" value="TreeGrafter"/>
</dbReference>
<evidence type="ECO:0000256" key="7">
    <source>
        <dbReference type="ARBA" id="ARBA00023146"/>
    </source>
</evidence>
<dbReference type="GO" id="GO:0006427">
    <property type="term" value="P:histidyl-tRNA aminoacylation"/>
    <property type="evidence" value="ECO:0007669"/>
    <property type="project" value="TreeGrafter"/>
</dbReference>
<dbReference type="PANTHER" id="PTHR11476:SF7">
    <property type="entry name" value="HISTIDINE--TRNA LIGASE"/>
    <property type="match status" value="1"/>
</dbReference>
<dbReference type="PANTHER" id="PTHR11476">
    <property type="entry name" value="HISTIDYL-TRNA SYNTHETASE"/>
    <property type="match status" value="1"/>
</dbReference>
<reference evidence="10" key="1">
    <citation type="submission" date="2021-02" db="EMBL/GenBank/DDBJ databases">
        <authorList>
            <person name="Nowell W R."/>
        </authorList>
    </citation>
    <scope>NUCLEOTIDE SEQUENCE</scope>
</reference>
<proteinExistence type="inferred from homology"/>
<evidence type="ECO:0000313" key="11">
    <source>
        <dbReference type="Proteomes" id="UP000663882"/>
    </source>
</evidence>
<evidence type="ECO:0000256" key="1">
    <source>
        <dbReference type="ARBA" id="ARBA00008226"/>
    </source>
</evidence>
<comment type="similarity">
    <text evidence="1">Belongs to the class-II aminoacyl-tRNA synthetase family.</text>
</comment>
<comment type="caution">
    <text evidence="10">The sequence shown here is derived from an EMBL/GenBank/DDBJ whole genome shotgun (WGS) entry which is preliminary data.</text>
</comment>
<evidence type="ECO:0000256" key="8">
    <source>
        <dbReference type="ARBA" id="ARBA00047639"/>
    </source>
</evidence>
<dbReference type="GO" id="GO:0004821">
    <property type="term" value="F:histidine-tRNA ligase activity"/>
    <property type="evidence" value="ECO:0007669"/>
    <property type="project" value="UniProtKB-EC"/>
</dbReference>
<gene>
    <name evidence="10" type="ORF">RFH988_LOCUS20247</name>
</gene>
<keyword evidence="5" id="KW-0067">ATP-binding</keyword>
<keyword evidence="4" id="KW-0547">Nucleotide-binding</keyword>
<keyword evidence="7" id="KW-0030">Aminoacyl-tRNA synthetase</keyword>
<dbReference type="GO" id="GO:0032543">
    <property type="term" value="P:mitochondrial translation"/>
    <property type="evidence" value="ECO:0007669"/>
    <property type="project" value="TreeGrafter"/>
</dbReference>
<name>A0A814QIG7_9BILA</name>
<dbReference type="GO" id="GO:0005524">
    <property type="term" value="F:ATP binding"/>
    <property type="evidence" value="ECO:0007669"/>
    <property type="project" value="UniProtKB-KW"/>
</dbReference>
<keyword evidence="6" id="KW-0648">Protein biosynthesis</keyword>
<protein>
    <recommendedName>
        <fullName evidence="2">histidine--tRNA ligase</fullName>
        <ecNumber evidence="2">6.1.1.21</ecNumber>
    </recommendedName>
</protein>
<dbReference type="InterPro" id="IPR033656">
    <property type="entry name" value="HisRS_anticodon"/>
</dbReference>
<dbReference type="Gene3D" id="3.40.50.800">
    <property type="entry name" value="Anticodon-binding domain"/>
    <property type="match status" value="1"/>
</dbReference>
<dbReference type="InterPro" id="IPR004154">
    <property type="entry name" value="Anticodon-bd"/>
</dbReference>
<comment type="catalytic activity">
    <reaction evidence="8">
        <text>tRNA(His) + L-histidine + ATP = L-histidyl-tRNA(His) + AMP + diphosphate + H(+)</text>
        <dbReference type="Rhea" id="RHEA:17313"/>
        <dbReference type="Rhea" id="RHEA-COMP:9665"/>
        <dbReference type="Rhea" id="RHEA-COMP:9689"/>
        <dbReference type="ChEBI" id="CHEBI:15378"/>
        <dbReference type="ChEBI" id="CHEBI:30616"/>
        <dbReference type="ChEBI" id="CHEBI:33019"/>
        <dbReference type="ChEBI" id="CHEBI:57595"/>
        <dbReference type="ChEBI" id="CHEBI:78442"/>
        <dbReference type="ChEBI" id="CHEBI:78527"/>
        <dbReference type="ChEBI" id="CHEBI:456215"/>
        <dbReference type="EC" id="6.1.1.21"/>
    </reaction>
</comment>
<dbReference type="EC" id="6.1.1.21" evidence="2"/>
<feature type="non-terminal residue" evidence="10">
    <location>
        <position position="1"/>
    </location>
</feature>
<dbReference type="Proteomes" id="UP000663882">
    <property type="component" value="Unassembled WGS sequence"/>
</dbReference>
<evidence type="ECO:0000256" key="6">
    <source>
        <dbReference type="ARBA" id="ARBA00022917"/>
    </source>
</evidence>
<feature type="domain" description="Anticodon-binding" evidence="9">
    <location>
        <begin position="40"/>
        <end position="128"/>
    </location>
</feature>
<sequence>SFYSDEKFQKLFWMALAKSSVWESGHEQSKIKSKTIETEVYVASAEKNFLEERMKLCTYLWKNGFKTEMAYKCNPKLLDQLQYCEKNQIELCVIIGSSELETDTIKIRDVITRNEFLIPREQLIDEIRIHLNKVRQRLAENKQQ</sequence>
<dbReference type="InterPro" id="IPR036621">
    <property type="entry name" value="Anticodon-bd_dom_sf"/>
</dbReference>
<evidence type="ECO:0000259" key="9">
    <source>
        <dbReference type="Pfam" id="PF03129"/>
    </source>
</evidence>